<gene>
    <name evidence="5" type="ORF">SAMN05421747_10573</name>
</gene>
<reference evidence="5 6" key="1">
    <citation type="submission" date="2016-10" db="EMBL/GenBank/DDBJ databases">
        <authorList>
            <person name="de Groot N.N."/>
        </authorList>
    </citation>
    <scope>NUCLEOTIDE SEQUENCE [LARGE SCALE GENOMIC DNA]</scope>
    <source>
        <strain evidence="5 6">DSM 22900</strain>
    </source>
</reference>
<comment type="subcellular location">
    <subcellularLocation>
        <location evidence="1">Periplasm</location>
    </subcellularLocation>
</comment>
<proteinExistence type="inferred from homology"/>
<evidence type="ECO:0000313" key="5">
    <source>
        <dbReference type="EMBL" id="SFC14716.1"/>
    </source>
</evidence>
<keyword evidence="3" id="KW-0813">Transport</keyword>
<keyword evidence="5" id="KW-0762">Sugar transport</keyword>
<dbReference type="InterPro" id="IPR006059">
    <property type="entry name" value="SBP"/>
</dbReference>
<dbReference type="PANTHER" id="PTHR43649:SF34">
    <property type="entry name" value="ABC TRANSPORTER PERIPLASMIC-BINDING PROTEIN YCJN-RELATED"/>
    <property type="match status" value="1"/>
</dbReference>
<dbReference type="PANTHER" id="PTHR43649">
    <property type="entry name" value="ARABINOSE-BINDING PROTEIN-RELATED"/>
    <property type="match status" value="1"/>
</dbReference>
<evidence type="ECO:0000256" key="2">
    <source>
        <dbReference type="ARBA" id="ARBA00008520"/>
    </source>
</evidence>
<evidence type="ECO:0000256" key="3">
    <source>
        <dbReference type="ARBA" id="ARBA00022448"/>
    </source>
</evidence>
<dbReference type="STRING" id="623281.SAMN05421747_10573"/>
<name>A0A1I1GT89_9SPHI</name>
<dbReference type="Proteomes" id="UP000199577">
    <property type="component" value="Unassembled WGS sequence"/>
</dbReference>
<protein>
    <submittedName>
        <fullName evidence="5">Multiple sugar transport system substrate-binding protein</fullName>
    </submittedName>
</protein>
<dbReference type="Pfam" id="PF01547">
    <property type="entry name" value="SBP_bac_1"/>
    <property type="match status" value="1"/>
</dbReference>
<dbReference type="InterPro" id="IPR050490">
    <property type="entry name" value="Bact_solute-bd_prot1"/>
</dbReference>
<keyword evidence="6" id="KW-1185">Reference proteome</keyword>
<comment type="similarity">
    <text evidence="2">Belongs to the bacterial solute-binding protein 1 family.</text>
</comment>
<evidence type="ECO:0000256" key="1">
    <source>
        <dbReference type="ARBA" id="ARBA00004418"/>
    </source>
</evidence>
<dbReference type="OrthoDB" id="9770625at2"/>
<dbReference type="GO" id="GO:0042597">
    <property type="term" value="C:periplasmic space"/>
    <property type="evidence" value="ECO:0007669"/>
    <property type="project" value="UniProtKB-SubCell"/>
</dbReference>
<sequence>MAEKLRFAVRKFDPFEQALKKIWQTYRETSGTGLEMEFVPMDLEELYFHLFTRDGLMDGSWDIVHINTDWIAQAYARGGLAALNLYLESRPPEAYGTAWCESLSGLQNFDGKIVGLPFHDGPECLIFRKDLFEHPVYREAFVRRYGSTLEIPVTWDDFLRVADFFTRPEEGLYGTVFAGYPDGHNAVFDFCVQLWSRGGRLVDDSHRVLINQPVAEEALDFYRDLFRTRVCLHPQSHSLESIGAGQTFARGEVAMMINWFGFAAWAQVDTRSSVRGNVDVAPIPVHKGLSPLSLNVYWLYGIAQGSVQKQHAYEFIRHAVSPENDKLLTLEGGIGCRLSTWKDADVNRHIPFFGKLPLLHQQARTLPRLATWPAIAHIIDKTVAAAIQTDIPSGRLLADAQHTINLCYDTYSL</sequence>
<dbReference type="AlphaFoldDB" id="A0A1I1GT89"/>
<dbReference type="Gene3D" id="3.40.190.10">
    <property type="entry name" value="Periplasmic binding protein-like II"/>
    <property type="match status" value="2"/>
</dbReference>
<evidence type="ECO:0000256" key="4">
    <source>
        <dbReference type="ARBA" id="ARBA00022729"/>
    </source>
</evidence>
<accession>A0A1I1GT89</accession>
<dbReference type="EMBL" id="FOLL01000005">
    <property type="protein sequence ID" value="SFC14716.1"/>
    <property type="molecule type" value="Genomic_DNA"/>
</dbReference>
<organism evidence="5 6">
    <name type="scientific">Parapedobacter composti</name>
    <dbReference type="NCBI Taxonomy" id="623281"/>
    <lineage>
        <taxon>Bacteria</taxon>
        <taxon>Pseudomonadati</taxon>
        <taxon>Bacteroidota</taxon>
        <taxon>Sphingobacteriia</taxon>
        <taxon>Sphingobacteriales</taxon>
        <taxon>Sphingobacteriaceae</taxon>
        <taxon>Parapedobacter</taxon>
    </lineage>
</organism>
<dbReference type="RefSeq" id="WP_090972849.1">
    <property type="nucleotide sequence ID" value="NZ_FOLL01000005.1"/>
</dbReference>
<dbReference type="SUPFAM" id="SSF53850">
    <property type="entry name" value="Periplasmic binding protein-like II"/>
    <property type="match status" value="1"/>
</dbReference>
<evidence type="ECO:0000313" key="6">
    <source>
        <dbReference type="Proteomes" id="UP000199577"/>
    </source>
</evidence>
<keyword evidence="4" id="KW-0732">Signal</keyword>